<organism evidence="1 2">
    <name type="scientific">Mycena chlorophos</name>
    <name type="common">Agaric fungus</name>
    <name type="synonym">Agaricus chlorophos</name>
    <dbReference type="NCBI Taxonomy" id="658473"/>
    <lineage>
        <taxon>Eukaryota</taxon>
        <taxon>Fungi</taxon>
        <taxon>Dikarya</taxon>
        <taxon>Basidiomycota</taxon>
        <taxon>Agaricomycotina</taxon>
        <taxon>Agaricomycetes</taxon>
        <taxon>Agaricomycetidae</taxon>
        <taxon>Agaricales</taxon>
        <taxon>Marasmiineae</taxon>
        <taxon>Mycenaceae</taxon>
        <taxon>Mycena</taxon>
    </lineage>
</organism>
<sequence length="96" mass="10591">MRVTRRCLQAAQRVAHRPHSTGFIGLGRMGSEMAYNLFSKTFANKPESRFVICDAIPEAATAFQNNFTAAFPGARVDIAETPDEQVIVSLSAFPRM</sequence>
<gene>
    <name evidence="1" type="ORF">HMN09_00031900</name>
</gene>
<accession>A0A8H6TT03</accession>
<dbReference type="PROSITE" id="PS00895">
    <property type="entry name" value="3_HYDROXYISOBUT_DH"/>
    <property type="match status" value="1"/>
</dbReference>
<comment type="caution">
    <text evidence="1">The sequence shown here is derived from an EMBL/GenBank/DDBJ whole genome shotgun (WGS) entry which is preliminary data.</text>
</comment>
<dbReference type="Proteomes" id="UP000613580">
    <property type="component" value="Unassembled WGS sequence"/>
</dbReference>
<keyword evidence="2" id="KW-1185">Reference proteome</keyword>
<dbReference type="InterPro" id="IPR002204">
    <property type="entry name" value="3-OH-isobutyrate_DH-rel_CS"/>
</dbReference>
<evidence type="ECO:0000313" key="2">
    <source>
        <dbReference type="Proteomes" id="UP000613580"/>
    </source>
</evidence>
<evidence type="ECO:0000313" key="1">
    <source>
        <dbReference type="EMBL" id="KAF7322534.1"/>
    </source>
</evidence>
<name>A0A8H6TT03_MYCCL</name>
<reference evidence="1" key="1">
    <citation type="submission" date="2020-05" db="EMBL/GenBank/DDBJ databases">
        <title>Mycena genomes resolve the evolution of fungal bioluminescence.</title>
        <authorList>
            <person name="Tsai I.J."/>
        </authorList>
    </citation>
    <scope>NUCLEOTIDE SEQUENCE</scope>
    <source>
        <strain evidence="1">110903Hualien_Pintung</strain>
    </source>
</reference>
<protein>
    <submittedName>
        <fullName evidence="1">NAD dependent epimerase dehydratase family protein</fullName>
    </submittedName>
</protein>
<dbReference type="Gene3D" id="3.40.50.720">
    <property type="entry name" value="NAD(P)-binding Rossmann-like Domain"/>
    <property type="match status" value="1"/>
</dbReference>
<dbReference type="AlphaFoldDB" id="A0A8H6TT03"/>
<dbReference type="GO" id="GO:0050661">
    <property type="term" value="F:NADP binding"/>
    <property type="evidence" value="ECO:0007669"/>
    <property type="project" value="InterPro"/>
</dbReference>
<proteinExistence type="predicted"/>
<dbReference type="EMBL" id="JACAZE010000001">
    <property type="protein sequence ID" value="KAF7322534.1"/>
    <property type="molecule type" value="Genomic_DNA"/>
</dbReference>
<dbReference type="GO" id="GO:0016491">
    <property type="term" value="F:oxidoreductase activity"/>
    <property type="evidence" value="ECO:0007669"/>
    <property type="project" value="InterPro"/>
</dbReference>
<dbReference type="OrthoDB" id="435038at2759"/>